<reference evidence="1" key="1">
    <citation type="submission" date="2022-07" db="EMBL/GenBank/DDBJ databases">
        <title>Phylogenomic reconstructions and comparative analyses of Kickxellomycotina fungi.</title>
        <authorList>
            <person name="Reynolds N.K."/>
            <person name="Stajich J.E."/>
            <person name="Barry K."/>
            <person name="Grigoriev I.V."/>
            <person name="Crous P."/>
            <person name="Smith M.E."/>
        </authorList>
    </citation>
    <scope>NUCLEOTIDE SEQUENCE</scope>
    <source>
        <strain evidence="1">CBS 102833</strain>
    </source>
</reference>
<evidence type="ECO:0000313" key="1">
    <source>
        <dbReference type="EMBL" id="KAJ2805363.1"/>
    </source>
</evidence>
<dbReference type="EMBL" id="JANBUP010001492">
    <property type="protein sequence ID" value="KAJ2805363.1"/>
    <property type="molecule type" value="Genomic_DNA"/>
</dbReference>
<accession>A0ACC1LCE2</accession>
<comment type="caution">
    <text evidence="1">The sequence shown here is derived from an EMBL/GenBank/DDBJ whole genome shotgun (WGS) entry which is preliminary data.</text>
</comment>
<name>A0ACC1LCE2_9FUNG</name>
<organism evidence="1 2">
    <name type="scientific">Coemansia furcata</name>
    <dbReference type="NCBI Taxonomy" id="417177"/>
    <lineage>
        <taxon>Eukaryota</taxon>
        <taxon>Fungi</taxon>
        <taxon>Fungi incertae sedis</taxon>
        <taxon>Zoopagomycota</taxon>
        <taxon>Kickxellomycotina</taxon>
        <taxon>Kickxellomycetes</taxon>
        <taxon>Kickxellales</taxon>
        <taxon>Kickxellaceae</taxon>
        <taxon>Coemansia</taxon>
    </lineage>
</organism>
<gene>
    <name evidence="1" type="ORF">H4S07_004038</name>
</gene>
<evidence type="ECO:0000313" key="2">
    <source>
        <dbReference type="Proteomes" id="UP001140096"/>
    </source>
</evidence>
<sequence length="343" mass="37136">MSAFDDYEGRSRNLGIVLNNSHGKNVYRPAEAYERREAGGAIYSFFHKVTSGITAFMTTEIDEPSDSKTQLEDILESYYLSQGRPVPDWVYHPPADPPARDADVVIDQVPAYKPASTRLSVKESESDTEPSKTKHSSSTSGALRSFGRLNISRLTRTTQFTLGPNSSSTSTAVCPGAADRQSAHDSGFDSPASPTDSVPPIDVHIVDSGNTSPGSMQASGMSSEGSPGSDATPNFVQRSLTLDRWRRKDKPISLASLMPGSKDEPRSADMANNPGFGSPDALGRPPLTSSTSDPFQKASLRSMFSVRLGHRAESSTEAKPRAKHTIPGKVMKRLFRRRSSSHE</sequence>
<dbReference type="Proteomes" id="UP001140096">
    <property type="component" value="Unassembled WGS sequence"/>
</dbReference>
<proteinExistence type="predicted"/>
<protein>
    <submittedName>
        <fullName evidence="1">Uncharacterized protein</fullName>
    </submittedName>
</protein>
<keyword evidence="2" id="KW-1185">Reference proteome</keyword>